<dbReference type="EMBL" id="MFAK01000020">
    <property type="protein sequence ID" value="OGD74949.1"/>
    <property type="molecule type" value="Genomic_DNA"/>
</dbReference>
<keyword evidence="4 6" id="KW-0573">Peptidoglycan synthesis</keyword>
<protein>
    <recommendedName>
        <fullName evidence="7">L,D-TPase catalytic domain-containing protein</fullName>
    </recommendedName>
</protein>
<dbReference type="PROSITE" id="PS52029">
    <property type="entry name" value="LD_TPASE"/>
    <property type="match status" value="1"/>
</dbReference>
<proteinExistence type="predicted"/>
<evidence type="ECO:0000256" key="4">
    <source>
        <dbReference type="ARBA" id="ARBA00022984"/>
    </source>
</evidence>
<evidence type="ECO:0000259" key="7">
    <source>
        <dbReference type="PROSITE" id="PS52029"/>
    </source>
</evidence>
<keyword evidence="2" id="KW-0808">Transferase</keyword>
<evidence type="ECO:0000313" key="8">
    <source>
        <dbReference type="EMBL" id="OGD74949.1"/>
    </source>
</evidence>
<keyword evidence="5 6" id="KW-0961">Cell wall biogenesis/degradation</keyword>
<comment type="caution">
    <text evidence="8">The sequence shown here is derived from an EMBL/GenBank/DDBJ whole genome shotgun (WGS) entry which is preliminary data.</text>
</comment>
<feature type="domain" description="L,D-TPase catalytic" evidence="7">
    <location>
        <begin position="84"/>
        <end position="221"/>
    </location>
</feature>
<feature type="active site" description="Proton donor/acceptor" evidence="6">
    <location>
        <position position="167"/>
    </location>
</feature>
<dbReference type="GO" id="GO:0008360">
    <property type="term" value="P:regulation of cell shape"/>
    <property type="evidence" value="ECO:0007669"/>
    <property type="project" value="UniProtKB-UniRule"/>
</dbReference>
<evidence type="ECO:0000256" key="3">
    <source>
        <dbReference type="ARBA" id="ARBA00022960"/>
    </source>
</evidence>
<dbReference type="PANTHER" id="PTHR30582">
    <property type="entry name" value="L,D-TRANSPEPTIDASE"/>
    <property type="match status" value="1"/>
</dbReference>
<sequence length="221" mass="24448">MKNKWRYLGGLLIVVLGVGLGYLSRPKGVECANLGSCSDLPKMVVNNGETGVFAGQEIEVPEISLGDEQLTTKVLGEVANVQAKQIYVSLEKQLLTAYEGETVYLETPISTGKWGRTPPGEYTIWVKMRATRMEGGTGADYYNLPNVPYVMFFYNDKIPKIAGYSLHGAYWHNNFGHAMSHGCVNMRQIDAEKLYNWVSPLTTGTVTYTDAENTGTKVTIF</sequence>
<dbReference type="SUPFAM" id="SSF141523">
    <property type="entry name" value="L,D-transpeptidase catalytic domain-like"/>
    <property type="match status" value="1"/>
</dbReference>
<dbReference type="InterPro" id="IPR005490">
    <property type="entry name" value="LD_TPept_cat_dom"/>
</dbReference>
<dbReference type="CDD" id="cd16913">
    <property type="entry name" value="YkuD_like"/>
    <property type="match status" value="1"/>
</dbReference>
<dbReference type="PANTHER" id="PTHR30582:SF2">
    <property type="entry name" value="L,D-TRANSPEPTIDASE YCIB-RELATED"/>
    <property type="match status" value="1"/>
</dbReference>
<evidence type="ECO:0000256" key="1">
    <source>
        <dbReference type="ARBA" id="ARBA00004752"/>
    </source>
</evidence>
<dbReference type="GO" id="GO:0018104">
    <property type="term" value="P:peptidoglycan-protein cross-linking"/>
    <property type="evidence" value="ECO:0007669"/>
    <property type="project" value="TreeGrafter"/>
</dbReference>
<evidence type="ECO:0000313" key="9">
    <source>
        <dbReference type="Proteomes" id="UP000176191"/>
    </source>
</evidence>
<dbReference type="InterPro" id="IPR038063">
    <property type="entry name" value="Transpep_catalytic_dom"/>
</dbReference>
<evidence type="ECO:0000256" key="6">
    <source>
        <dbReference type="PROSITE-ProRule" id="PRU01373"/>
    </source>
</evidence>
<dbReference type="UniPathway" id="UPA00219"/>
<dbReference type="GO" id="GO:0005576">
    <property type="term" value="C:extracellular region"/>
    <property type="evidence" value="ECO:0007669"/>
    <property type="project" value="TreeGrafter"/>
</dbReference>
<dbReference type="AlphaFoldDB" id="A0A1F5F5Q7"/>
<dbReference type="Proteomes" id="UP000176191">
    <property type="component" value="Unassembled WGS sequence"/>
</dbReference>
<dbReference type="Gene3D" id="2.40.440.10">
    <property type="entry name" value="L,D-transpeptidase catalytic domain-like"/>
    <property type="match status" value="1"/>
</dbReference>
<evidence type="ECO:0000256" key="5">
    <source>
        <dbReference type="ARBA" id="ARBA00023316"/>
    </source>
</evidence>
<dbReference type="GO" id="GO:0071972">
    <property type="term" value="F:peptidoglycan L,D-transpeptidase activity"/>
    <property type="evidence" value="ECO:0007669"/>
    <property type="project" value="TreeGrafter"/>
</dbReference>
<accession>A0A1F5F5Q7</accession>
<evidence type="ECO:0000256" key="2">
    <source>
        <dbReference type="ARBA" id="ARBA00022679"/>
    </source>
</evidence>
<dbReference type="GO" id="GO:0016740">
    <property type="term" value="F:transferase activity"/>
    <property type="evidence" value="ECO:0007669"/>
    <property type="project" value="UniProtKB-KW"/>
</dbReference>
<dbReference type="GO" id="GO:0071555">
    <property type="term" value="P:cell wall organization"/>
    <property type="evidence" value="ECO:0007669"/>
    <property type="project" value="UniProtKB-UniRule"/>
</dbReference>
<gene>
    <name evidence="8" type="ORF">A2228_02525</name>
</gene>
<reference evidence="8 9" key="1">
    <citation type="journal article" date="2016" name="Nat. Commun.">
        <title>Thousands of microbial genomes shed light on interconnected biogeochemical processes in an aquifer system.</title>
        <authorList>
            <person name="Anantharaman K."/>
            <person name="Brown C.T."/>
            <person name="Hug L.A."/>
            <person name="Sharon I."/>
            <person name="Castelle C.J."/>
            <person name="Probst A.J."/>
            <person name="Thomas B.C."/>
            <person name="Singh A."/>
            <person name="Wilkins M.J."/>
            <person name="Karaoz U."/>
            <person name="Brodie E.L."/>
            <person name="Williams K.H."/>
            <person name="Hubbard S.S."/>
            <person name="Banfield J.F."/>
        </authorList>
    </citation>
    <scope>NUCLEOTIDE SEQUENCE [LARGE SCALE GENOMIC DNA]</scope>
</reference>
<name>A0A1F5F5Q7_9BACT</name>
<dbReference type="Pfam" id="PF03734">
    <property type="entry name" value="YkuD"/>
    <property type="match status" value="1"/>
</dbReference>
<organism evidence="8 9">
    <name type="scientific">Candidatus Collierbacteria bacterium RIFOXYA2_FULL_46_10</name>
    <dbReference type="NCBI Taxonomy" id="1817726"/>
    <lineage>
        <taxon>Bacteria</taxon>
        <taxon>Candidatus Collieribacteriota</taxon>
    </lineage>
</organism>
<keyword evidence="3 6" id="KW-0133">Cell shape</keyword>
<comment type="pathway">
    <text evidence="1 6">Cell wall biogenesis; peptidoglycan biosynthesis.</text>
</comment>
<dbReference type="InterPro" id="IPR050979">
    <property type="entry name" value="LD-transpeptidase"/>
</dbReference>
<feature type="active site" description="Nucleophile" evidence="6">
    <location>
        <position position="183"/>
    </location>
</feature>